<evidence type="ECO:0008006" key="4">
    <source>
        <dbReference type="Google" id="ProtNLM"/>
    </source>
</evidence>
<dbReference type="AlphaFoldDB" id="A0AAD9T1G4"/>
<dbReference type="EMBL" id="JAUBYV010000005">
    <property type="protein sequence ID" value="KAK2626999.1"/>
    <property type="molecule type" value="Genomic_DNA"/>
</dbReference>
<dbReference type="PANTHER" id="PTHR36978:SF4">
    <property type="entry name" value="P-LOOP CONTAINING NUCLEOSIDE TRIPHOSPHATE HYDROLASE PROTEIN"/>
    <property type="match status" value="1"/>
</dbReference>
<dbReference type="Gene3D" id="3.40.50.300">
    <property type="entry name" value="P-loop containing nucleotide triphosphate hydrolases"/>
    <property type="match status" value="1"/>
</dbReference>
<organism evidence="2 3">
    <name type="scientific">Diplocarpon rosae</name>
    <dbReference type="NCBI Taxonomy" id="946125"/>
    <lineage>
        <taxon>Eukaryota</taxon>
        <taxon>Fungi</taxon>
        <taxon>Dikarya</taxon>
        <taxon>Ascomycota</taxon>
        <taxon>Pezizomycotina</taxon>
        <taxon>Leotiomycetes</taxon>
        <taxon>Helotiales</taxon>
        <taxon>Drepanopezizaceae</taxon>
        <taxon>Diplocarpon</taxon>
    </lineage>
</organism>
<gene>
    <name evidence="2" type="ORF">QTJ16_004174</name>
</gene>
<accession>A0AAD9T1G4</accession>
<keyword evidence="1" id="KW-0812">Transmembrane</keyword>
<dbReference type="InterPro" id="IPR040632">
    <property type="entry name" value="Sulfotransfer_4"/>
</dbReference>
<dbReference type="SUPFAM" id="SSF52540">
    <property type="entry name" value="P-loop containing nucleoside triphosphate hydrolases"/>
    <property type="match status" value="1"/>
</dbReference>
<evidence type="ECO:0000313" key="2">
    <source>
        <dbReference type="EMBL" id="KAK2626999.1"/>
    </source>
</evidence>
<keyword evidence="1" id="KW-1133">Transmembrane helix</keyword>
<evidence type="ECO:0000256" key="1">
    <source>
        <dbReference type="SAM" id="Phobius"/>
    </source>
</evidence>
<name>A0AAD9T1G4_9HELO</name>
<keyword evidence="1" id="KW-0472">Membrane</keyword>
<proteinExistence type="predicted"/>
<dbReference type="Proteomes" id="UP001285354">
    <property type="component" value="Unassembled WGS sequence"/>
</dbReference>
<evidence type="ECO:0000313" key="3">
    <source>
        <dbReference type="Proteomes" id="UP001285354"/>
    </source>
</evidence>
<protein>
    <recommendedName>
        <fullName evidence="4">NAD dependent epimerase/dehydratase</fullName>
    </recommendedName>
</protein>
<keyword evidence="3" id="KW-1185">Reference proteome</keyword>
<reference evidence="2" key="1">
    <citation type="submission" date="2023-06" db="EMBL/GenBank/DDBJ databases">
        <title>Draft genome of Marssonina rosae.</title>
        <authorList>
            <person name="Cheng Q."/>
        </authorList>
    </citation>
    <scope>NUCLEOTIDE SEQUENCE</scope>
    <source>
        <strain evidence="2">R4</strain>
    </source>
</reference>
<dbReference type="InterPro" id="IPR027417">
    <property type="entry name" value="P-loop_NTPase"/>
</dbReference>
<comment type="caution">
    <text evidence="2">The sequence shown here is derived from an EMBL/GenBank/DDBJ whole genome shotgun (WGS) entry which is preliminary data.</text>
</comment>
<dbReference type="PANTHER" id="PTHR36978">
    <property type="entry name" value="P-LOOP CONTAINING NUCLEOTIDE TRIPHOSPHATE HYDROLASE"/>
    <property type="match status" value="1"/>
</dbReference>
<feature type="transmembrane region" description="Helical" evidence="1">
    <location>
        <begin position="271"/>
        <end position="291"/>
    </location>
</feature>
<dbReference type="Pfam" id="PF17784">
    <property type="entry name" value="Sulfotransfer_4"/>
    <property type="match status" value="1"/>
</dbReference>
<sequence length="293" mass="33714">MFKTEMKAPNPSASQRFKVPSRPVTDIFTPHDTTIDRSKCRRTVPMKVLLLGMGRTGTVSMRDALKRLGYEDTYHMMSASVENPPDCIMWQRAFEAKYDGIGTFGREEWDSLLGHCQAVCDWPAICFAKELIEAYPEAKVILTTRNVDTWHASVMKTVYWRVKDPELKFASYFDWGASLYHPMLTKFFATFFRDDFPNQGKDVFRAHYEEVRSLVPKNNLLEFNVGEGWGPLCEFLGEPMPLGEPFPHANDAHSFVTRCRARNRAQMCNAAFRYAVIGVGLYLLSLILRFLMY</sequence>